<dbReference type="PANTHER" id="PTHR43540">
    <property type="entry name" value="PEROXYUREIDOACRYLATE/UREIDOACRYLATE AMIDOHYDROLASE-RELATED"/>
    <property type="match status" value="1"/>
</dbReference>
<dbReference type="AlphaFoldDB" id="A0A6A6QJ49"/>
<keyword evidence="5" id="KW-1185">Reference proteome</keyword>
<evidence type="ECO:0000256" key="1">
    <source>
        <dbReference type="ARBA" id="ARBA00006336"/>
    </source>
</evidence>
<reference evidence="4" key="1">
    <citation type="journal article" date="2020" name="Stud. Mycol.">
        <title>101 Dothideomycetes genomes: a test case for predicting lifestyles and emergence of pathogens.</title>
        <authorList>
            <person name="Haridas S."/>
            <person name="Albert R."/>
            <person name="Binder M."/>
            <person name="Bloem J."/>
            <person name="Labutti K."/>
            <person name="Salamov A."/>
            <person name="Andreopoulos B."/>
            <person name="Baker S."/>
            <person name="Barry K."/>
            <person name="Bills G."/>
            <person name="Bluhm B."/>
            <person name="Cannon C."/>
            <person name="Castanera R."/>
            <person name="Culley D."/>
            <person name="Daum C."/>
            <person name="Ezra D."/>
            <person name="Gonzalez J."/>
            <person name="Henrissat B."/>
            <person name="Kuo A."/>
            <person name="Liang C."/>
            <person name="Lipzen A."/>
            <person name="Lutzoni F."/>
            <person name="Magnuson J."/>
            <person name="Mondo S."/>
            <person name="Nolan M."/>
            <person name="Ohm R."/>
            <person name="Pangilinan J."/>
            <person name="Park H.-J."/>
            <person name="Ramirez L."/>
            <person name="Alfaro M."/>
            <person name="Sun H."/>
            <person name="Tritt A."/>
            <person name="Yoshinaga Y."/>
            <person name="Zwiers L.-H."/>
            <person name="Turgeon B."/>
            <person name="Goodwin S."/>
            <person name="Spatafora J."/>
            <person name="Crous P."/>
            <person name="Grigoriev I."/>
        </authorList>
    </citation>
    <scope>NUCLEOTIDE SEQUENCE</scope>
    <source>
        <strain evidence="4">CBS 269.34</strain>
    </source>
</reference>
<dbReference type="PANTHER" id="PTHR43540:SF1">
    <property type="entry name" value="ISOCHORISMATASE HYDROLASE"/>
    <property type="match status" value="1"/>
</dbReference>
<dbReference type="InterPro" id="IPR036380">
    <property type="entry name" value="Isochorismatase-like_sf"/>
</dbReference>
<protein>
    <submittedName>
        <fullName evidence="4">Isochorismatase hydrolase</fullName>
    </submittedName>
</protein>
<gene>
    <name evidence="4" type="ORF">BU16DRAFT_126322</name>
</gene>
<dbReference type="Pfam" id="PF00857">
    <property type="entry name" value="Isochorismatase"/>
    <property type="match status" value="1"/>
</dbReference>
<dbReference type="GO" id="GO:0016787">
    <property type="term" value="F:hydrolase activity"/>
    <property type="evidence" value="ECO:0007669"/>
    <property type="project" value="UniProtKB-KW"/>
</dbReference>
<accession>A0A6A6QJ49</accession>
<organism evidence="4 5">
    <name type="scientific">Lophium mytilinum</name>
    <dbReference type="NCBI Taxonomy" id="390894"/>
    <lineage>
        <taxon>Eukaryota</taxon>
        <taxon>Fungi</taxon>
        <taxon>Dikarya</taxon>
        <taxon>Ascomycota</taxon>
        <taxon>Pezizomycotina</taxon>
        <taxon>Dothideomycetes</taxon>
        <taxon>Pleosporomycetidae</taxon>
        <taxon>Mytilinidiales</taxon>
        <taxon>Mytilinidiaceae</taxon>
        <taxon>Lophium</taxon>
    </lineage>
</organism>
<dbReference type="EMBL" id="MU004195">
    <property type="protein sequence ID" value="KAF2491693.1"/>
    <property type="molecule type" value="Genomic_DNA"/>
</dbReference>
<name>A0A6A6QJ49_9PEZI</name>
<dbReference type="SUPFAM" id="SSF52499">
    <property type="entry name" value="Isochorismatase-like hydrolases"/>
    <property type="match status" value="1"/>
</dbReference>
<evidence type="ECO:0000313" key="5">
    <source>
        <dbReference type="Proteomes" id="UP000799750"/>
    </source>
</evidence>
<dbReference type="InterPro" id="IPR000868">
    <property type="entry name" value="Isochorismatase-like_dom"/>
</dbReference>
<dbReference type="Gene3D" id="3.40.50.850">
    <property type="entry name" value="Isochorismatase-like"/>
    <property type="match status" value="1"/>
</dbReference>
<evidence type="ECO:0000313" key="4">
    <source>
        <dbReference type="EMBL" id="KAF2491693.1"/>
    </source>
</evidence>
<proteinExistence type="inferred from homology"/>
<evidence type="ECO:0000259" key="3">
    <source>
        <dbReference type="Pfam" id="PF00857"/>
    </source>
</evidence>
<evidence type="ECO:0000256" key="2">
    <source>
        <dbReference type="ARBA" id="ARBA00022801"/>
    </source>
</evidence>
<dbReference type="OrthoDB" id="167809at2759"/>
<dbReference type="Proteomes" id="UP000799750">
    <property type="component" value="Unassembled WGS sequence"/>
</dbReference>
<dbReference type="CDD" id="cd01014">
    <property type="entry name" value="nicotinamidase_related"/>
    <property type="match status" value="1"/>
</dbReference>
<sequence>MSSRSALVLIDVQEGFSHPTHWGVARSTPSLEDNIPILLSAFRAAGAHIIHVQHVSAHPDSPLNPSNPGVKFKSCATPLADELILTKRTNSAFIGTDLEERLRGMDLQLLVIAGLTTMHCVSTTTRMASNLGVLKHPYDGTGVDWAGNGRIVLVKDATAAFIAEDEVKRGWNAELVHEVHLSALTEFCEVQTTEEVVKDLEGKNK</sequence>
<feature type="domain" description="Isochorismatase-like" evidence="3">
    <location>
        <begin position="5"/>
        <end position="166"/>
    </location>
</feature>
<comment type="similarity">
    <text evidence="1">Belongs to the isochorismatase family.</text>
</comment>
<keyword evidence="2 4" id="KW-0378">Hydrolase</keyword>
<dbReference type="InterPro" id="IPR050272">
    <property type="entry name" value="Isochorismatase-like_hydrls"/>
</dbReference>